<evidence type="ECO:0000256" key="1">
    <source>
        <dbReference type="SAM" id="MobiDB-lite"/>
    </source>
</evidence>
<evidence type="ECO:0000313" key="3">
    <source>
        <dbReference type="Proteomes" id="UP000249135"/>
    </source>
</evidence>
<feature type="region of interest" description="Disordered" evidence="1">
    <location>
        <begin position="213"/>
        <end position="252"/>
    </location>
</feature>
<dbReference type="Proteomes" id="UP000249135">
    <property type="component" value="Unassembled WGS sequence"/>
</dbReference>
<dbReference type="EMBL" id="QFPP01000967">
    <property type="protein sequence ID" value="PZQ54015.1"/>
    <property type="molecule type" value="Genomic_DNA"/>
</dbReference>
<dbReference type="AlphaFoldDB" id="A0A2W5NTP1"/>
<reference evidence="2 3" key="1">
    <citation type="submission" date="2017-08" db="EMBL/GenBank/DDBJ databases">
        <title>Infants hospitalized years apart are colonized by the same room-sourced microbial strains.</title>
        <authorList>
            <person name="Brooks B."/>
            <person name="Olm M.R."/>
            <person name="Firek B.A."/>
            <person name="Baker R."/>
            <person name="Thomas B.C."/>
            <person name="Morowitz M.J."/>
            <person name="Banfield J.F."/>
        </authorList>
    </citation>
    <scope>NUCLEOTIDE SEQUENCE [LARGE SCALE GENOMIC DNA]</scope>
    <source>
        <strain evidence="2">S2_005_003_R2_41</strain>
    </source>
</reference>
<evidence type="ECO:0000313" key="2">
    <source>
        <dbReference type="EMBL" id="PZQ54015.1"/>
    </source>
</evidence>
<gene>
    <name evidence="2" type="ORF">DI563_32900</name>
</gene>
<name>A0A2W5NTP1_VARPD</name>
<comment type="caution">
    <text evidence="2">The sequence shown here is derived from an EMBL/GenBank/DDBJ whole genome shotgun (WGS) entry which is preliminary data.</text>
</comment>
<feature type="non-terminal residue" evidence="2">
    <location>
        <position position="252"/>
    </location>
</feature>
<sequence length="252" mass="28781">MVQTMVSEARPMAQQPDRLKNDTSPAIVIEAAQRLYGIDPSNYAIGRGADGGPRILHQDKQYNLGDFFTKHLQRPWPEAQQVLQDCYQATLSDALPPPDRALWRQFSQWRTDELRRLAKERDHRSTEFRSRVLKTRADYKDRKQAAQSLPGLRRITAVATARAELLLAQQAIAQERKEKREEGRVPNRNAHYRQFLTALASRGDTSALKELRRMAQPGPEDDDPTVTGRRSQAVFPLPHYTVDPRGGVTYKL</sequence>
<protein>
    <submittedName>
        <fullName evidence="2">Uncharacterized protein</fullName>
    </submittedName>
</protein>
<proteinExistence type="predicted"/>
<organism evidence="2 3">
    <name type="scientific">Variovorax paradoxus</name>
    <dbReference type="NCBI Taxonomy" id="34073"/>
    <lineage>
        <taxon>Bacteria</taxon>
        <taxon>Pseudomonadati</taxon>
        <taxon>Pseudomonadota</taxon>
        <taxon>Betaproteobacteria</taxon>
        <taxon>Burkholderiales</taxon>
        <taxon>Comamonadaceae</taxon>
        <taxon>Variovorax</taxon>
    </lineage>
</organism>
<feature type="region of interest" description="Disordered" evidence="1">
    <location>
        <begin position="1"/>
        <end position="20"/>
    </location>
</feature>
<accession>A0A2W5NTP1</accession>